<evidence type="ECO:0000313" key="3">
    <source>
        <dbReference type="Proteomes" id="UP000566819"/>
    </source>
</evidence>
<proteinExistence type="predicted"/>
<feature type="compositionally biased region" description="Basic and acidic residues" evidence="1">
    <location>
        <begin position="741"/>
        <end position="807"/>
    </location>
</feature>
<dbReference type="EMBL" id="JAAMPI010002414">
    <property type="protein sequence ID" value="KAF4613437.1"/>
    <property type="molecule type" value="Genomic_DNA"/>
</dbReference>
<dbReference type="AlphaFoldDB" id="A0A8H4VKZ1"/>
<feature type="compositionally biased region" description="Basic and acidic residues" evidence="1">
    <location>
        <begin position="839"/>
        <end position="853"/>
    </location>
</feature>
<keyword evidence="3" id="KW-1185">Reference proteome</keyword>
<comment type="caution">
    <text evidence="2">The sequence shown here is derived from an EMBL/GenBank/DDBJ whole genome shotgun (WGS) entry which is preliminary data.</text>
</comment>
<organism evidence="2 3">
    <name type="scientific">Cudoniella acicularis</name>
    <dbReference type="NCBI Taxonomy" id="354080"/>
    <lineage>
        <taxon>Eukaryota</taxon>
        <taxon>Fungi</taxon>
        <taxon>Dikarya</taxon>
        <taxon>Ascomycota</taxon>
        <taxon>Pezizomycotina</taxon>
        <taxon>Leotiomycetes</taxon>
        <taxon>Helotiales</taxon>
        <taxon>Tricladiaceae</taxon>
        <taxon>Cudoniella</taxon>
    </lineage>
</organism>
<feature type="region of interest" description="Disordered" evidence="1">
    <location>
        <begin position="194"/>
        <end position="283"/>
    </location>
</feature>
<dbReference type="Proteomes" id="UP000566819">
    <property type="component" value="Unassembled WGS sequence"/>
</dbReference>
<evidence type="ECO:0000256" key="1">
    <source>
        <dbReference type="SAM" id="MobiDB-lite"/>
    </source>
</evidence>
<sequence>MHLPERRLFISWVFEKAEEFAMVTRYIQNHRDEFLVANNPETVAEMLAKVGENYSIPDSVMSYTPYFEDGSTAENIYCDSLSLGSFSKGASNGPIWPLPPRPFQGYTFSLARSSLMDLNVIEWAHSNTPHQHHEVNDFIRKQLRSIEAEHCGCVVEIKLISSRMAPEILIFMPNGDVTLTLIRHVMKEVDTPFGTSSKLSKASGPSNRSSPLNQADDDGRPDTASGVEAEAPAEPEESVLYFAPDPPDSENGPFYPPPPRAGRGSDASSRRDRSTSPPASFWASLKRQAARVAEVIEDEPEIEPETPKEPEKIIVSSHEVHCLVSSRHLMLASQHFQTILSGNYNEAITLRTKGHVTISLSEDYDTMIILLNIIHGASRKVPRQVSLETLSKLATLVSSLGMLETVEFFSDTWIDNFQRDGFPKSYNKSVLPLLFVFWVFDRPAEFKNMTRITQRECDETLEEDARNVPIPHNIIDAIKRDREFAMETAITVIHALITRYMDGQTICDGALDDELRYACDAMVLGSLMKSSRKIGVWPKPEAPFNSRKFKDLARAIRSIRILDVCNKSSARRWNSHGPSSNCHGLEDSIEASMKSIEAGLDGLELADYARKAEDYTPPFQTFLLAPSKDELNEKPKEETTDNFQVYMKEEPIAPTPRHMVSMRPVEPPREEPVAPAPRHVMSPRPVEAARNVMNPRPVEAPRQEPIPVAQKHAMSPRPIEVPKEQPVAEAPRSLMSPRPVEALREEPRPIHREYSVPESRFSTRIEPKVVEEPVKEEPKKSSREHSLESTRSLKSEERITPRPSIREMEQIVREELQMAPKQYSKEFQQQDIRVSPRVSVREVEVPSKEEVKPIPRNAPSPLPSPKETPVVVEEARMPARVIPKLTHESLREEAIIQIKPIPSPASPQREEVKPLMERKLNRTPSYPKIPKDDNISIKLPLKELQVAPRRGNGEREMVRLRR</sequence>
<dbReference type="OrthoDB" id="5326346at2759"/>
<gene>
    <name evidence="2" type="ORF">G7Y89_g15450</name>
</gene>
<feature type="region of interest" description="Disordered" evidence="1">
    <location>
        <begin position="724"/>
        <end position="807"/>
    </location>
</feature>
<accession>A0A8H4VKZ1</accession>
<feature type="region of interest" description="Disordered" evidence="1">
    <location>
        <begin position="823"/>
        <end position="870"/>
    </location>
</feature>
<protein>
    <recommendedName>
        <fullName evidence="4">BTB domain-containing protein</fullName>
    </recommendedName>
</protein>
<name>A0A8H4VKZ1_9HELO</name>
<reference evidence="2 3" key="1">
    <citation type="submission" date="2020-03" db="EMBL/GenBank/DDBJ databases">
        <title>Draft Genome Sequence of Cudoniella acicularis.</title>
        <authorList>
            <person name="Buettner E."/>
            <person name="Kellner H."/>
        </authorList>
    </citation>
    <scope>NUCLEOTIDE SEQUENCE [LARGE SCALE GENOMIC DNA]</scope>
    <source>
        <strain evidence="2 3">DSM 108380</strain>
    </source>
</reference>
<feature type="compositionally biased region" description="Pro residues" evidence="1">
    <location>
        <begin position="856"/>
        <end position="866"/>
    </location>
</feature>
<evidence type="ECO:0000313" key="2">
    <source>
        <dbReference type="EMBL" id="KAF4613437.1"/>
    </source>
</evidence>
<feature type="compositionally biased region" description="Polar residues" evidence="1">
    <location>
        <begin position="194"/>
        <end position="213"/>
    </location>
</feature>
<evidence type="ECO:0008006" key="4">
    <source>
        <dbReference type="Google" id="ProtNLM"/>
    </source>
</evidence>